<reference evidence="1" key="1">
    <citation type="submission" date="2020-01" db="EMBL/GenBank/DDBJ databases">
        <authorList>
            <consortium name="DOE Joint Genome Institute"/>
            <person name="Haridas S."/>
            <person name="Albert R."/>
            <person name="Binder M."/>
            <person name="Bloem J."/>
            <person name="Labutti K."/>
            <person name="Salamov A."/>
            <person name="Andreopoulos B."/>
            <person name="Baker S.E."/>
            <person name="Barry K."/>
            <person name="Bills G."/>
            <person name="Bluhm B.H."/>
            <person name="Cannon C."/>
            <person name="Castanera R."/>
            <person name="Culley D.E."/>
            <person name="Daum C."/>
            <person name="Ezra D."/>
            <person name="Gonzalez J.B."/>
            <person name="Henrissat B."/>
            <person name="Kuo A."/>
            <person name="Liang C."/>
            <person name="Lipzen A."/>
            <person name="Lutzoni F."/>
            <person name="Magnuson J."/>
            <person name="Mondo S."/>
            <person name="Nolan M."/>
            <person name="Ohm R."/>
            <person name="Pangilinan J."/>
            <person name="Park H.-J."/>
            <person name="Ramirez L."/>
            <person name="Alfaro M."/>
            <person name="Sun H."/>
            <person name="Tritt A."/>
            <person name="Yoshinaga Y."/>
            <person name="Zwiers L.-H."/>
            <person name="Turgeon B.G."/>
            <person name="Goodwin S.B."/>
            <person name="Spatafora J.W."/>
            <person name="Crous P.W."/>
            <person name="Grigoriev I.V."/>
        </authorList>
    </citation>
    <scope>NUCLEOTIDE SEQUENCE</scope>
    <source>
        <strain evidence="1">CBS 394.84</strain>
    </source>
</reference>
<dbReference type="Proteomes" id="UP000800039">
    <property type="component" value="Unassembled WGS sequence"/>
</dbReference>
<gene>
    <name evidence="1" type="ORF">K460DRAFT_367024</name>
</gene>
<organism evidence="1 2">
    <name type="scientific">Cucurbitaria berberidis CBS 394.84</name>
    <dbReference type="NCBI Taxonomy" id="1168544"/>
    <lineage>
        <taxon>Eukaryota</taxon>
        <taxon>Fungi</taxon>
        <taxon>Dikarya</taxon>
        <taxon>Ascomycota</taxon>
        <taxon>Pezizomycotina</taxon>
        <taxon>Dothideomycetes</taxon>
        <taxon>Pleosporomycetidae</taxon>
        <taxon>Pleosporales</taxon>
        <taxon>Pleosporineae</taxon>
        <taxon>Cucurbitariaceae</taxon>
        <taxon>Cucurbitaria</taxon>
    </lineage>
</organism>
<proteinExistence type="predicted"/>
<keyword evidence="2" id="KW-1185">Reference proteome</keyword>
<dbReference type="RefSeq" id="XP_040788771.1">
    <property type="nucleotide sequence ID" value="XM_040933493.1"/>
</dbReference>
<dbReference type="AlphaFoldDB" id="A0A9P4GHG2"/>
<evidence type="ECO:0000313" key="2">
    <source>
        <dbReference type="Proteomes" id="UP000800039"/>
    </source>
</evidence>
<comment type="caution">
    <text evidence="1">The sequence shown here is derived from an EMBL/GenBank/DDBJ whole genome shotgun (WGS) entry which is preliminary data.</text>
</comment>
<dbReference type="EMBL" id="ML976616">
    <property type="protein sequence ID" value="KAF1846208.1"/>
    <property type="molecule type" value="Genomic_DNA"/>
</dbReference>
<accession>A0A9P4GHG2</accession>
<name>A0A9P4GHG2_9PLEO</name>
<protein>
    <submittedName>
        <fullName evidence="1">Uncharacterized protein</fullName>
    </submittedName>
</protein>
<dbReference type="GeneID" id="63850744"/>
<sequence>MTAPHTLCRPCPLPSTFVLSQLSFSTDARGSSFLAIAQRASYIVDSPSKDGALEEKPLVWLVEHILLGWLLIRIPIN</sequence>
<evidence type="ECO:0000313" key="1">
    <source>
        <dbReference type="EMBL" id="KAF1846208.1"/>
    </source>
</evidence>